<evidence type="ECO:0000256" key="1">
    <source>
        <dbReference type="SAM" id="MobiDB-lite"/>
    </source>
</evidence>
<sequence length="59" mass="6530">MGLVQDGHGDSKTGKHPQLSESLATEELYPANSYPSQVYGKNDLCWSKRRPNPTLIRTG</sequence>
<evidence type="ECO:0000313" key="3">
    <source>
        <dbReference type="Proteomes" id="UP000699042"/>
    </source>
</evidence>
<organism evidence="2 3">
    <name type="scientific">Colletotrichum scovillei</name>
    <dbReference type="NCBI Taxonomy" id="1209932"/>
    <lineage>
        <taxon>Eukaryota</taxon>
        <taxon>Fungi</taxon>
        <taxon>Dikarya</taxon>
        <taxon>Ascomycota</taxon>
        <taxon>Pezizomycotina</taxon>
        <taxon>Sordariomycetes</taxon>
        <taxon>Hypocreomycetidae</taxon>
        <taxon>Glomerellales</taxon>
        <taxon>Glomerellaceae</taxon>
        <taxon>Colletotrichum</taxon>
        <taxon>Colletotrichum acutatum species complex</taxon>
    </lineage>
</organism>
<name>A0A9P7QWY0_9PEZI</name>
<reference evidence="2" key="1">
    <citation type="submission" date="2021-05" db="EMBL/GenBank/DDBJ databases">
        <title>Comparative genomics of three Colletotrichum scovillei strains and genetic complementation revealed genes involved fungal growth and virulence on chili pepper.</title>
        <authorList>
            <person name="Hsieh D.-K."/>
            <person name="Chuang S.-C."/>
            <person name="Chen C.-Y."/>
            <person name="Chao Y.-T."/>
            <person name="Lu M.-Y.J."/>
            <person name="Lee M.-H."/>
            <person name="Shih M.-C."/>
        </authorList>
    </citation>
    <scope>NUCLEOTIDE SEQUENCE</scope>
    <source>
        <strain evidence="2">Coll-153</strain>
    </source>
</reference>
<accession>A0A9P7QWY0</accession>
<comment type="caution">
    <text evidence="2">The sequence shown here is derived from an EMBL/GenBank/DDBJ whole genome shotgun (WGS) entry which is preliminary data.</text>
</comment>
<evidence type="ECO:0000313" key="2">
    <source>
        <dbReference type="EMBL" id="KAG7044159.1"/>
    </source>
</evidence>
<keyword evidence="3" id="KW-1185">Reference proteome</keyword>
<dbReference type="AlphaFoldDB" id="A0A9P7QWY0"/>
<proteinExistence type="predicted"/>
<dbReference type="EMBL" id="JAESDN010000011">
    <property type="protein sequence ID" value="KAG7044159.1"/>
    <property type="molecule type" value="Genomic_DNA"/>
</dbReference>
<feature type="region of interest" description="Disordered" evidence="1">
    <location>
        <begin position="1"/>
        <end position="31"/>
    </location>
</feature>
<gene>
    <name evidence="2" type="ORF">JMJ77_011975</name>
</gene>
<protein>
    <submittedName>
        <fullName evidence="2">Uncharacterized protein</fullName>
    </submittedName>
</protein>
<dbReference type="Proteomes" id="UP000699042">
    <property type="component" value="Unassembled WGS sequence"/>
</dbReference>